<feature type="domain" description="HTH tetR-type" evidence="4">
    <location>
        <begin position="11"/>
        <end position="71"/>
    </location>
</feature>
<dbReference type="InterPro" id="IPR009057">
    <property type="entry name" value="Homeodomain-like_sf"/>
</dbReference>
<evidence type="ECO:0000259" key="4">
    <source>
        <dbReference type="PROSITE" id="PS50977"/>
    </source>
</evidence>
<evidence type="ECO:0000313" key="5">
    <source>
        <dbReference type="EMBL" id="SDM84838.1"/>
    </source>
</evidence>
<keyword evidence="6" id="KW-1185">Reference proteome</keyword>
<dbReference type="PANTHER" id="PTHR43479">
    <property type="entry name" value="ACREF/ENVCD OPERON REPRESSOR-RELATED"/>
    <property type="match status" value="1"/>
</dbReference>
<dbReference type="InterPro" id="IPR036271">
    <property type="entry name" value="Tet_transcr_reg_TetR-rel_C_sf"/>
</dbReference>
<organism evidence="5 6">
    <name type="scientific">Tenuibacillus multivorans</name>
    <dbReference type="NCBI Taxonomy" id="237069"/>
    <lineage>
        <taxon>Bacteria</taxon>
        <taxon>Bacillati</taxon>
        <taxon>Bacillota</taxon>
        <taxon>Bacilli</taxon>
        <taxon>Bacillales</taxon>
        <taxon>Bacillaceae</taxon>
        <taxon>Tenuibacillus</taxon>
    </lineage>
</organism>
<dbReference type="InterPro" id="IPR001647">
    <property type="entry name" value="HTH_TetR"/>
</dbReference>
<protein>
    <submittedName>
        <fullName evidence="5">DNA-binding transcriptional regulator, AcrR family</fullName>
    </submittedName>
</protein>
<dbReference type="RefSeq" id="WP_176752916.1">
    <property type="nucleotide sequence ID" value="NZ_BJVZ01000003.1"/>
</dbReference>
<feature type="DNA-binding region" description="H-T-H motif" evidence="3">
    <location>
        <begin position="34"/>
        <end position="53"/>
    </location>
</feature>
<accession>A0A1G9WJW8</accession>
<dbReference type="EMBL" id="FNIG01000001">
    <property type="protein sequence ID" value="SDM84838.1"/>
    <property type="molecule type" value="Genomic_DNA"/>
</dbReference>
<dbReference type="Gene3D" id="1.10.357.10">
    <property type="entry name" value="Tetracycline Repressor, domain 2"/>
    <property type="match status" value="1"/>
</dbReference>
<dbReference type="AlphaFoldDB" id="A0A1G9WJW8"/>
<dbReference type="SUPFAM" id="SSF48498">
    <property type="entry name" value="Tetracyclin repressor-like, C-terminal domain"/>
    <property type="match status" value="1"/>
</dbReference>
<sequence>MKRDRRTDRAIQSREKIINAAKQLFIEHGYRKTTVSMISMQAGVGYGTAYNHFPNGKDDIFLAVIEEVMDEFYEIANNEYTVSSKEEAYQFIYRNVESLFSLANKHQEILKVFHETIWLSSSIHEKWEDISQRFIIRVGRNVEYAVEKGLARNPDYDPDIVGSVLFYTVENNLWNMILGKTQKEPDMIIKNIAEVYTNGLYK</sequence>
<gene>
    <name evidence="5" type="ORF">SAMN05216498_0783</name>
</gene>
<dbReference type="InterPro" id="IPR050624">
    <property type="entry name" value="HTH-type_Tx_Regulator"/>
</dbReference>
<keyword evidence="2 3" id="KW-0238">DNA-binding</keyword>
<dbReference type="PANTHER" id="PTHR43479:SF7">
    <property type="entry name" value="TETR-FAMILY TRANSCRIPTIONAL REGULATOR"/>
    <property type="match status" value="1"/>
</dbReference>
<dbReference type="STRING" id="237069.SAMN05216498_0783"/>
<dbReference type="Proteomes" id="UP000199334">
    <property type="component" value="Unassembled WGS sequence"/>
</dbReference>
<evidence type="ECO:0000256" key="3">
    <source>
        <dbReference type="PROSITE-ProRule" id="PRU00335"/>
    </source>
</evidence>
<dbReference type="PRINTS" id="PR00455">
    <property type="entry name" value="HTHTETR"/>
</dbReference>
<dbReference type="GO" id="GO:0003677">
    <property type="term" value="F:DNA binding"/>
    <property type="evidence" value="ECO:0007669"/>
    <property type="project" value="UniProtKB-UniRule"/>
</dbReference>
<dbReference type="SUPFAM" id="SSF46689">
    <property type="entry name" value="Homeodomain-like"/>
    <property type="match status" value="1"/>
</dbReference>
<reference evidence="5 6" key="1">
    <citation type="submission" date="2016-10" db="EMBL/GenBank/DDBJ databases">
        <authorList>
            <person name="de Groot N.N."/>
        </authorList>
    </citation>
    <scope>NUCLEOTIDE SEQUENCE [LARGE SCALE GENOMIC DNA]</scope>
    <source>
        <strain evidence="5 6">CGMCC 1.3442</strain>
    </source>
</reference>
<dbReference type="Gene3D" id="1.10.10.60">
    <property type="entry name" value="Homeodomain-like"/>
    <property type="match status" value="1"/>
</dbReference>
<name>A0A1G9WJW8_9BACI</name>
<keyword evidence="1" id="KW-0678">Repressor</keyword>
<dbReference type="Pfam" id="PF00440">
    <property type="entry name" value="TetR_N"/>
    <property type="match status" value="1"/>
</dbReference>
<evidence type="ECO:0000313" key="6">
    <source>
        <dbReference type="Proteomes" id="UP000199334"/>
    </source>
</evidence>
<evidence type="ECO:0000256" key="1">
    <source>
        <dbReference type="ARBA" id="ARBA00022491"/>
    </source>
</evidence>
<proteinExistence type="predicted"/>
<evidence type="ECO:0000256" key="2">
    <source>
        <dbReference type="ARBA" id="ARBA00023125"/>
    </source>
</evidence>
<dbReference type="PROSITE" id="PS50977">
    <property type="entry name" value="HTH_TETR_2"/>
    <property type="match status" value="1"/>
</dbReference>